<evidence type="ECO:0000256" key="3">
    <source>
        <dbReference type="ARBA" id="ARBA00022490"/>
    </source>
</evidence>
<dbReference type="SUPFAM" id="SSF48592">
    <property type="entry name" value="GroEL equatorial domain-like"/>
    <property type="match status" value="1"/>
</dbReference>
<name>A0A1D8NE45_YARLL</name>
<dbReference type="Proteomes" id="UP000182444">
    <property type="component" value="Chromosome 1D"/>
</dbReference>
<feature type="region of interest" description="Disordered" evidence="8">
    <location>
        <begin position="1"/>
        <end position="24"/>
    </location>
</feature>
<dbReference type="PANTHER" id="PTHR11353">
    <property type="entry name" value="CHAPERONIN"/>
    <property type="match status" value="1"/>
</dbReference>
<keyword evidence="3" id="KW-0963">Cytoplasm</keyword>
<comment type="similarity">
    <text evidence="2 7">Belongs to the TCP-1 chaperonin family.</text>
</comment>
<dbReference type="SUPFAM" id="SSF52029">
    <property type="entry name" value="GroEL apical domain-like"/>
    <property type="match status" value="1"/>
</dbReference>
<evidence type="ECO:0000256" key="4">
    <source>
        <dbReference type="ARBA" id="ARBA00022741"/>
    </source>
</evidence>
<dbReference type="NCBIfam" id="TIGR02346">
    <property type="entry name" value="chap_CCT_theta"/>
    <property type="match status" value="1"/>
</dbReference>
<evidence type="ECO:0000256" key="8">
    <source>
        <dbReference type="SAM" id="MobiDB-lite"/>
    </source>
</evidence>
<dbReference type="AlphaFoldDB" id="A0A1D8NE45"/>
<dbReference type="InterPro" id="IPR027413">
    <property type="entry name" value="GROEL-like_equatorial_sf"/>
</dbReference>
<dbReference type="GO" id="GO:0016887">
    <property type="term" value="F:ATP hydrolysis activity"/>
    <property type="evidence" value="ECO:0007669"/>
    <property type="project" value="InterPro"/>
</dbReference>
<dbReference type="VEuPathDB" id="FungiDB:YALI0_D11220g"/>
<dbReference type="Gene3D" id="3.50.7.10">
    <property type="entry name" value="GroEL"/>
    <property type="match status" value="1"/>
</dbReference>
<dbReference type="GeneID" id="2910731"/>
<evidence type="ECO:0008006" key="11">
    <source>
        <dbReference type="Google" id="ProtNLM"/>
    </source>
</evidence>
<dbReference type="Pfam" id="PF00118">
    <property type="entry name" value="Cpn60_TCP1"/>
    <property type="match status" value="1"/>
</dbReference>
<dbReference type="PRINTS" id="PR00304">
    <property type="entry name" value="TCOMPLEXTCP1"/>
</dbReference>
<dbReference type="eggNOG" id="KOG0362">
    <property type="taxonomic scope" value="Eukaryota"/>
</dbReference>
<dbReference type="GO" id="GO:0005524">
    <property type="term" value="F:ATP binding"/>
    <property type="evidence" value="ECO:0007669"/>
    <property type="project" value="UniProtKB-KW"/>
</dbReference>
<dbReference type="InterPro" id="IPR002423">
    <property type="entry name" value="Cpn60/GroEL/TCP-1"/>
</dbReference>
<dbReference type="InterPro" id="IPR012721">
    <property type="entry name" value="Chap_CCT_theta"/>
</dbReference>
<dbReference type="GO" id="GO:0051082">
    <property type="term" value="F:unfolded protein binding"/>
    <property type="evidence" value="ECO:0007669"/>
    <property type="project" value="InterPro"/>
</dbReference>
<dbReference type="GO" id="GO:0140662">
    <property type="term" value="F:ATP-dependent protein folding chaperone"/>
    <property type="evidence" value="ECO:0007669"/>
    <property type="project" value="InterPro"/>
</dbReference>
<proteinExistence type="inferred from homology"/>
<dbReference type="InterPro" id="IPR017998">
    <property type="entry name" value="Chaperone_TCP-1"/>
</dbReference>
<keyword evidence="5 7" id="KW-0067">ATP-binding</keyword>
<comment type="subcellular location">
    <subcellularLocation>
        <location evidence="1">Cytoplasm</location>
    </subcellularLocation>
</comment>
<evidence type="ECO:0000256" key="6">
    <source>
        <dbReference type="ARBA" id="ARBA00023186"/>
    </source>
</evidence>
<reference evidence="9 10" key="1">
    <citation type="journal article" date="2016" name="PLoS ONE">
        <title>Sequence Assembly of Yarrowia lipolytica Strain W29/CLIB89 Shows Transposable Element Diversity.</title>
        <authorList>
            <person name="Magnan C."/>
            <person name="Yu J."/>
            <person name="Chang I."/>
            <person name="Jahn E."/>
            <person name="Kanomata Y."/>
            <person name="Wu J."/>
            <person name="Zeller M."/>
            <person name="Oakes M."/>
            <person name="Baldi P."/>
            <person name="Sandmeyer S."/>
        </authorList>
    </citation>
    <scope>NUCLEOTIDE SEQUENCE [LARGE SCALE GENOMIC DNA]</scope>
    <source>
        <strain evidence="10">CLIB89(W29)</strain>
    </source>
</reference>
<dbReference type="Gene3D" id="3.30.260.10">
    <property type="entry name" value="TCP-1-like chaperonin intermediate domain"/>
    <property type="match status" value="1"/>
</dbReference>
<dbReference type="InterPro" id="IPR027409">
    <property type="entry name" value="GroEL-like_apical_dom_sf"/>
</dbReference>
<keyword evidence="6 7" id="KW-0143">Chaperone</keyword>
<dbReference type="GO" id="GO:0005737">
    <property type="term" value="C:cytoplasm"/>
    <property type="evidence" value="ECO:0007669"/>
    <property type="project" value="UniProtKB-SubCell"/>
</dbReference>
<dbReference type="EMBL" id="CP017556">
    <property type="protein sequence ID" value="AOW03914.1"/>
    <property type="molecule type" value="Genomic_DNA"/>
</dbReference>
<dbReference type="VEuPathDB" id="FungiDB:YALI1_D14104g"/>
<evidence type="ECO:0000256" key="7">
    <source>
        <dbReference type="RuleBase" id="RU004187"/>
    </source>
</evidence>
<dbReference type="InterPro" id="IPR027410">
    <property type="entry name" value="TCP-1-like_intermed_sf"/>
</dbReference>
<dbReference type="FunFam" id="3.50.7.10:FF:000008">
    <property type="entry name" value="T-complex protein 1 subunit theta"/>
    <property type="match status" value="1"/>
</dbReference>
<evidence type="ECO:0000256" key="5">
    <source>
        <dbReference type="ARBA" id="ARBA00022840"/>
    </source>
</evidence>
<organism evidence="9 10">
    <name type="scientific">Yarrowia lipolytica</name>
    <name type="common">Candida lipolytica</name>
    <dbReference type="NCBI Taxonomy" id="4952"/>
    <lineage>
        <taxon>Eukaryota</taxon>
        <taxon>Fungi</taxon>
        <taxon>Dikarya</taxon>
        <taxon>Ascomycota</taxon>
        <taxon>Saccharomycotina</taxon>
        <taxon>Dipodascomycetes</taxon>
        <taxon>Dipodascales</taxon>
        <taxon>Dipodascales incertae sedis</taxon>
        <taxon>Yarrowia</taxon>
    </lineage>
</organism>
<evidence type="ECO:0000256" key="2">
    <source>
        <dbReference type="ARBA" id="ARBA00008020"/>
    </source>
</evidence>
<dbReference type="SUPFAM" id="SSF54849">
    <property type="entry name" value="GroEL-intermediate domain like"/>
    <property type="match status" value="1"/>
</dbReference>
<dbReference type="KEGG" id="yli:2910731"/>
<protein>
    <recommendedName>
        <fullName evidence="11">CCT-theta</fullName>
    </recommendedName>
</protein>
<dbReference type="RefSeq" id="XP_502689.2">
    <property type="nucleotide sequence ID" value="XM_502689.3"/>
</dbReference>
<keyword evidence="4 7" id="KW-0547">Nucleotide-binding</keyword>
<evidence type="ECO:0000313" key="9">
    <source>
        <dbReference type="EMBL" id="AOW03914.1"/>
    </source>
</evidence>
<evidence type="ECO:0000256" key="1">
    <source>
        <dbReference type="ARBA" id="ARBA00004496"/>
    </source>
</evidence>
<dbReference type="CDD" id="cd03341">
    <property type="entry name" value="TCP1_theta"/>
    <property type="match status" value="1"/>
</dbReference>
<dbReference type="Gene3D" id="1.10.560.10">
    <property type="entry name" value="GroEL-like equatorial domain"/>
    <property type="match status" value="1"/>
</dbReference>
<gene>
    <name evidence="9" type="ORF">YALI1_D14104g</name>
</gene>
<accession>A0A1D8NE45</accession>
<evidence type="ECO:0000313" key="10">
    <source>
        <dbReference type="Proteomes" id="UP000182444"/>
    </source>
</evidence>
<sequence>MVRGYYLRGQLPRSTHTSPPTHLYHPFRHPFRTISAALTLKKNRRLSNAHGTCLNYNYTIMSNLKLPTAPNAGLFKQGYQTSNAEDGAVQRNIQACREITGMVRTSIGPCGRNKIVVNHLGRIFLTSDAATILRELEVIHPAAKLLVQASQQQELECGDATNLVLTLAGSLLNKADELIRIGLHPSEVVQGYERAKGLALMELETIAAETTANAELANGDTAQALVTSQLLARAVKTAVASKQYGHEAIISRLVTEAVQHVMPKNIKAFNVDAIRVVKIMGASLGASQVIKGMVFNREPESTVKNCGKAKVVVFSTPVDISSTETKGTVLLKSAQEMLNFSKGEEAQVETMVKNIADSGVKVVVCGAGLGDLPLHYMNRMGLIALKVPSKFDLRRLCRVVGATPLARVGAPLPEEMGTVDVVETIEIGGDRVTVLRQEDEATRTATVVVRGATQNALDDVERAIDDGVSVVKSISKDPRLVPGAGATEIRLVSTIVQQGERTQGLMQHAIKAYGQAFEVLPETLAENAGLDAIEVLARLYAAHSEGRNTTGVDVDDNDSTGTCDASAADIFDSYSAKMSAIELATDVANTILTVDQIIMAKRAGGPTMPKQQSIGNWDQDD</sequence>